<proteinExistence type="predicted"/>
<dbReference type="RefSeq" id="WP_209973174.1">
    <property type="nucleotide sequence ID" value="NZ_JAGGLB010000013.1"/>
</dbReference>
<dbReference type="InterPro" id="IPR036514">
    <property type="entry name" value="SGNH_hydro_sf"/>
</dbReference>
<reference evidence="2 3" key="1">
    <citation type="submission" date="2021-03" db="EMBL/GenBank/DDBJ databases">
        <title>Genomic Encyclopedia of Type Strains, Phase IV (KMG-IV): sequencing the most valuable type-strain genomes for metagenomic binning, comparative biology and taxonomic classification.</title>
        <authorList>
            <person name="Goeker M."/>
        </authorList>
    </citation>
    <scope>NUCLEOTIDE SEQUENCE [LARGE SCALE GENOMIC DNA]</scope>
    <source>
        <strain evidence="2 3">DSM 26048</strain>
    </source>
</reference>
<protein>
    <submittedName>
        <fullName evidence="2">Lysophospholipase L1-like esterase</fullName>
    </submittedName>
</protein>
<feature type="domain" description="SGNH hydrolase-type esterase" evidence="1">
    <location>
        <begin position="44"/>
        <end position="248"/>
    </location>
</feature>
<dbReference type="Gene3D" id="3.40.50.1110">
    <property type="entry name" value="SGNH hydrolase"/>
    <property type="match status" value="1"/>
</dbReference>
<sequence length="265" mass="29975">MKPRFPMIRPDYKPSIVSYELRRAEFDMHNEVLLAHKVPVDIVFLGDSITHYWELQTYFGNGGLKIVNRGIGGDTTQHGLHRFQADVVQLKPRYAVIMIGCNNSLPVDEMPAIPNSIDNIAAMDRRNDSNDNSLDNVLNDIRISAEDRLKLTQIKEDIVADTRTMISIVQQNGIRPFLGSLLPSGTERFGYEIRNRLFVQVNEELKQLAVDNGIDYINYHAAMCEADGRTLRSDLAYDGVHPNVDGYNLMAEIIRNVLSSSEVKI</sequence>
<dbReference type="PANTHER" id="PTHR30383:SF5">
    <property type="entry name" value="SGNH HYDROLASE-TYPE ESTERASE DOMAIN-CONTAINING PROTEIN"/>
    <property type="match status" value="1"/>
</dbReference>
<name>A0ABS4J0K9_9BACL</name>
<dbReference type="EMBL" id="JAGGLB010000013">
    <property type="protein sequence ID" value="MBP1992294.1"/>
    <property type="molecule type" value="Genomic_DNA"/>
</dbReference>
<organism evidence="2 3">
    <name type="scientific">Paenibacillus eucommiae</name>
    <dbReference type="NCBI Taxonomy" id="1355755"/>
    <lineage>
        <taxon>Bacteria</taxon>
        <taxon>Bacillati</taxon>
        <taxon>Bacillota</taxon>
        <taxon>Bacilli</taxon>
        <taxon>Bacillales</taxon>
        <taxon>Paenibacillaceae</taxon>
        <taxon>Paenibacillus</taxon>
    </lineage>
</organism>
<dbReference type="InterPro" id="IPR013830">
    <property type="entry name" value="SGNH_hydro"/>
</dbReference>
<accession>A0ABS4J0K9</accession>
<dbReference type="Pfam" id="PF13472">
    <property type="entry name" value="Lipase_GDSL_2"/>
    <property type="match status" value="1"/>
</dbReference>
<evidence type="ECO:0000313" key="3">
    <source>
        <dbReference type="Proteomes" id="UP001519287"/>
    </source>
</evidence>
<evidence type="ECO:0000313" key="2">
    <source>
        <dbReference type="EMBL" id="MBP1992294.1"/>
    </source>
</evidence>
<keyword evidence="3" id="KW-1185">Reference proteome</keyword>
<dbReference type="SUPFAM" id="SSF52266">
    <property type="entry name" value="SGNH hydrolase"/>
    <property type="match status" value="1"/>
</dbReference>
<dbReference type="InterPro" id="IPR051532">
    <property type="entry name" value="Ester_Hydrolysis_Enzymes"/>
</dbReference>
<dbReference type="Proteomes" id="UP001519287">
    <property type="component" value="Unassembled WGS sequence"/>
</dbReference>
<evidence type="ECO:0000259" key="1">
    <source>
        <dbReference type="Pfam" id="PF13472"/>
    </source>
</evidence>
<gene>
    <name evidence="2" type="ORF">J2Z66_003902</name>
</gene>
<dbReference type="PANTHER" id="PTHR30383">
    <property type="entry name" value="THIOESTERASE 1/PROTEASE 1/LYSOPHOSPHOLIPASE L1"/>
    <property type="match status" value="1"/>
</dbReference>
<comment type="caution">
    <text evidence="2">The sequence shown here is derived from an EMBL/GenBank/DDBJ whole genome shotgun (WGS) entry which is preliminary data.</text>
</comment>